<organism evidence="2 3">
    <name type="scientific">Lagenidium giganteum</name>
    <dbReference type="NCBI Taxonomy" id="4803"/>
    <lineage>
        <taxon>Eukaryota</taxon>
        <taxon>Sar</taxon>
        <taxon>Stramenopiles</taxon>
        <taxon>Oomycota</taxon>
        <taxon>Peronosporomycetes</taxon>
        <taxon>Pythiales</taxon>
        <taxon>Pythiaceae</taxon>
    </lineage>
</organism>
<protein>
    <submittedName>
        <fullName evidence="2">Uncharacterized protein</fullName>
    </submittedName>
</protein>
<dbReference type="EMBL" id="DAKRPA010000053">
    <property type="protein sequence ID" value="DBA01088.1"/>
    <property type="molecule type" value="Genomic_DNA"/>
</dbReference>
<comment type="caution">
    <text evidence="2">The sequence shown here is derived from an EMBL/GenBank/DDBJ whole genome shotgun (WGS) entry which is preliminary data.</text>
</comment>
<reference evidence="2" key="1">
    <citation type="submission" date="2022-11" db="EMBL/GenBank/DDBJ databases">
        <authorList>
            <person name="Morgan W.R."/>
            <person name="Tartar A."/>
        </authorList>
    </citation>
    <scope>NUCLEOTIDE SEQUENCE</scope>
    <source>
        <strain evidence="2">ARSEF 373</strain>
    </source>
</reference>
<dbReference type="Proteomes" id="UP001146120">
    <property type="component" value="Unassembled WGS sequence"/>
</dbReference>
<gene>
    <name evidence="2" type="ORF">N0F65_001716</name>
</gene>
<evidence type="ECO:0000313" key="2">
    <source>
        <dbReference type="EMBL" id="DBA01088.1"/>
    </source>
</evidence>
<proteinExistence type="predicted"/>
<feature type="compositionally biased region" description="Basic and acidic residues" evidence="1">
    <location>
        <begin position="83"/>
        <end position="110"/>
    </location>
</feature>
<accession>A0AAV2Z282</accession>
<keyword evidence="3" id="KW-1185">Reference proteome</keyword>
<evidence type="ECO:0000313" key="3">
    <source>
        <dbReference type="Proteomes" id="UP001146120"/>
    </source>
</evidence>
<dbReference type="AlphaFoldDB" id="A0AAV2Z282"/>
<reference evidence="2" key="2">
    <citation type="journal article" date="2023" name="Microbiol Resour">
        <title>Decontamination and Annotation of the Draft Genome Sequence of the Oomycete Lagenidium giganteum ARSEF 373.</title>
        <authorList>
            <person name="Morgan W.R."/>
            <person name="Tartar A."/>
        </authorList>
    </citation>
    <scope>NUCLEOTIDE SEQUENCE</scope>
    <source>
        <strain evidence="2">ARSEF 373</strain>
    </source>
</reference>
<feature type="region of interest" description="Disordered" evidence="1">
    <location>
        <begin position="72"/>
        <end position="120"/>
    </location>
</feature>
<name>A0AAV2Z282_9STRA</name>
<evidence type="ECO:0000256" key="1">
    <source>
        <dbReference type="SAM" id="MobiDB-lite"/>
    </source>
</evidence>
<sequence>MNMQEKDIDARVSRYYLDFDRIVEDNGLVSMLVQNLSPEVVKLEVERMLEFTHREARTDDVKRYELVVERALRQQQYHQAQQDTKKKPEPHPGSDKRDKAPRKKREEALPKKKRAAAPRSGCLVCKGEHCN</sequence>